<organism evidence="2 3">
    <name type="scientific">Flavisolibacter ginsenosidimutans</name>
    <dbReference type="NCBI Taxonomy" id="661481"/>
    <lineage>
        <taxon>Bacteria</taxon>
        <taxon>Pseudomonadati</taxon>
        <taxon>Bacteroidota</taxon>
        <taxon>Chitinophagia</taxon>
        <taxon>Chitinophagales</taxon>
        <taxon>Chitinophagaceae</taxon>
        <taxon>Flavisolibacter</taxon>
    </lineage>
</organism>
<proteinExistence type="predicted"/>
<dbReference type="SUPFAM" id="SSF53448">
    <property type="entry name" value="Nucleotide-diphospho-sugar transferases"/>
    <property type="match status" value="1"/>
</dbReference>
<dbReference type="CDD" id="cd00761">
    <property type="entry name" value="Glyco_tranf_GTA_type"/>
    <property type="match status" value="1"/>
</dbReference>
<dbReference type="AlphaFoldDB" id="A0A5B8UKG5"/>
<dbReference type="PANTHER" id="PTHR22916:SF3">
    <property type="entry name" value="UDP-GLCNAC:BETAGAL BETA-1,3-N-ACETYLGLUCOSAMINYLTRANSFERASE-LIKE PROTEIN 1"/>
    <property type="match status" value="1"/>
</dbReference>
<accession>A0A5B8UKG5</accession>
<reference evidence="2 3" key="1">
    <citation type="journal article" date="2015" name="Int. J. Syst. Evol. Microbiol.">
        <title>Flavisolibacter ginsenosidimutans sp. nov., with ginsenoside-converting activity isolated from soil used for cultivating ginseng.</title>
        <authorList>
            <person name="Zhao Y."/>
            <person name="Liu Q."/>
            <person name="Kang M.S."/>
            <person name="Jin F."/>
            <person name="Yu H."/>
            <person name="Im W.T."/>
        </authorList>
    </citation>
    <scope>NUCLEOTIDE SEQUENCE [LARGE SCALE GENOMIC DNA]</scope>
    <source>
        <strain evidence="2 3">Gsoil 636</strain>
    </source>
</reference>
<dbReference type="PANTHER" id="PTHR22916">
    <property type="entry name" value="GLYCOSYLTRANSFERASE"/>
    <property type="match status" value="1"/>
</dbReference>
<dbReference type="EMBL" id="CP042433">
    <property type="protein sequence ID" value="QEC56669.1"/>
    <property type="molecule type" value="Genomic_DNA"/>
</dbReference>
<feature type="domain" description="Glycosyltransferase 2-like" evidence="1">
    <location>
        <begin position="7"/>
        <end position="152"/>
    </location>
</feature>
<dbReference type="OrthoDB" id="9815829at2"/>
<evidence type="ECO:0000313" key="3">
    <source>
        <dbReference type="Proteomes" id="UP000321204"/>
    </source>
</evidence>
<dbReference type="KEGG" id="fgg:FSB75_12440"/>
<dbReference type="RefSeq" id="WP_146787859.1">
    <property type="nucleotide sequence ID" value="NZ_BAABIO010000003.1"/>
</dbReference>
<dbReference type="GO" id="GO:0016758">
    <property type="term" value="F:hexosyltransferase activity"/>
    <property type="evidence" value="ECO:0007669"/>
    <property type="project" value="UniProtKB-ARBA"/>
</dbReference>
<sequence>MSEVKLSVLMPAYNVAAYIGDAIASVLNQSFKEFELVIVNDGSTDNTGSIIRNFNDGRIVLINQENKGIAAALNKALEIAKGDYVARFDADDICYPHRLAKQYNFMTAHSSCVIAGSAADYVDEKGEYVFTNYPPAYTDDEIRSVLKRICPFIHSSVICKKTALLKHGGYNEHAHSFEDHLLWQSVLSEGRVVNFHEPLIQVRLNPESVTIDEQWRPRTFHQIKQRVIEENFITAKQGEELLQIIQSQNNPQLKESAYHSLLAKKFLWNNYQPQKARKSLKKVLVQNKLHWKSYCFYALSFLPRTVLQKGYRLLKPQAVYLTHQRKN</sequence>
<keyword evidence="2" id="KW-0808">Transferase</keyword>
<protein>
    <submittedName>
        <fullName evidence="2">Glycosyltransferase family 2 protein</fullName>
    </submittedName>
</protein>
<dbReference type="Gene3D" id="3.90.550.10">
    <property type="entry name" value="Spore Coat Polysaccharide Biosynthesis Protein SpsA, Chain A"/>
    <property type="match status" value="1"/>
</dbReference>
<dbReference type="Pfam" id="PF00535">
    <property type="entry name" value="Glycos_transf_2"/>
    <property type="match status" value="1"/>
</dbReference>
<dbReference type="Proteomes" id="UP000321204">
    <property type="component" value="Chromosome"/>
</dbReference>
<gene>
    <name evidence="2" type="ORF">FSB75_12440</name>
</gene>
<evidence type="ECO:0000259" key="1">
    <source>
        <dbReference type="Pfam" id="PF00535"/>
    </source>
</evidence>
<dbReference type="InterPro" id="IPR029044">
    <property type="entry name" value="Nucleotide-diphossugar_trans"/>
</dbReference>
<name>A0A5B8UKG5_9BACT</name>
<keyword evidence="3" id="KW-1185">Reference proteome</keyword>
<evidence type="ECO:0000313" key="2">
    <source>
        <dbReference type="EMBL" id="QEC56669.1"/>
    </source>
</evidence>
<dbReference type="InterPro" id="IPR001173">
    <property type="entry name" value="Glyco_trans_2-like"/>
</dbReference>